<evidence type="ECO:0000259" key="1">
    <source>
        <dbReference type="PROSITE" id="PS50181"/>
    </source>
</evidence>
<sequence>MRERLESREPNISEIHCNAPNDSVPAQATSKLHIINLPAELRIQIYQLLPLLNLIQLSHTSSLLYHDINSTFKTYHTFRSSCSWYYLVSEDDALPGHPILDNEWLLPWQTPPGTDGQERRNICVPMLFELPGDELYEEFMRLYAKGHPFKSKPADEDEGRKSGFWPCRGCKLMFEGEVFCCWWSIFRRS</sequence>
<proteinExistence type="predicted"/>
<protein>
    <recommendedName>
        <fullName evidence="1">F-box domain-containing protein</fullName>
    </recommendedName>
</protein>
<dbReference type="AlphaFoldDB" id="A0A3N4HXG2"/>
<keyword evidence="3" id="KW-1185">Reference proteome</keyword>
<dbReference type="InterPro" id="IPR001810">
    <property type="entry name" value="F-box_dom"/>
</dbReference>
<organism evidence="2 3">
    <name type="scientific">Ascobolus immersus RN42</name>
    <dbReference type="NCBI Taxonomy" id="1160509"/>
    <lineage>
        <taxon>Eukaryota</taxon>
        <taxon>Fungi</taxon>
        <taxon>Dikarya</taxon>
        <taxon>Ascomycota</taxon>
        <taxon>Pezizomycotina</taxon>
        <taxon>Pezizomycetes</taxon>
        <taxon>Pezizales</taxon>
        <taxon>Ascobolaceae</taxon>
        <taxon>Ascobolus</taxon>
    </lineage>
</organism>
<dbReference type="PROSITE" id="PS50181">
    <property type="entry name" value="FBOX"/>
    <property type="match status" value="1"/>
</dbReference>
<accession>A0A3N4HXG2</accession>
<dbReference type="EMBL" id="ML119712">
    <property type="protein sequence ID" value="RPA78379.1"/>
    <property type="molecule type" value="Genomic_DNA"/>
</dbReference>
<feature type="domain" description="F-box" evidence="1">
    <location>
        <begin position="31"/>
        <end position="75"/>
    </location>
</feature>
<gene>
    <name evidence="2" type="ORF">BJ508DRAFT_363903</name>
</gene>
<evidence type="ECO:0000313" key="2">
    <source>
        <dbReference type="EMBL" id="RPA78379.1"/>
    </source>
</evidence>
<name>A0A3N4HXG2_ASCIM</name>
<evidence type="ECO:0000313" key="3">
    <source>
        <dbReference type="Proteomes" id="UP000275078"/>
    </source>
</evidence>
<reference evidence="2 3" key="1">
    <citation type="journal article" date="2018" name="Nat. Ecol. Evol.">
        <title>Pezizomycetes genomes reveal the molecular basis of ectomycorrhizal truffle lifestyle.</title>
        <authorList>
            <person name="Murat C."/>
            <person name="Payen T."/>
            <person name="Noel B."/>
            <person name="Kuo A."/>
            <person name="Morin E."/>
            <person name="Chen J."/>
            <person name="Kohler A."/>
            <person name="Krizsan K."/>
            <person name="Balestrini R."/>
            <person name="Da Silva C."/>
            <person name="Montanini B."/>
            <person name="Hainaut M."/>
            <person name="Levati E."/>
            <person name="Barry K.W."/>
            <person name="Belfiori B."/>
            <person name="Cichocki N."/>
            <person name="Clum A."/>
            <person name="Dockter R.B."/>
            <person name="Fauchery L."/>
            <person name="Guy J."/>
            <person name="Iotti M."/>
            <person name="Le Tacon F."/>
            <person name="Lindquist E.A."/>
            <person name="Lipzen A."/>
            <person name="Malagnac F."/>
            <person name="Mello A."/>
            <person name="Molinier V."/>
            <person name="Miyauchi S."/>
            <person name="Poulain J."/>
            <person name="Riccioni C."/>
            <person name="Rubini A."/>
            <person name="Sitrit Y."/>
            <person name="Splivallo R."/>
            <person name="Traeger S."/>
            <person name="Wang M."/>
            <person name="Zifcakova L."/>
            <person name="Wipf D."/>
            <person name="Zambonelli A."/>
            <person name="Paolocci F."/>
            <person name="Nowrousian M."/>
            <person name="Ottonello S."/>
            <person name="Baldrian P."/>
            <person name="Spatafora J.W."/>
            <person name="Henrissat B."/>
            <person name="Nagy L.G."/>
            <person name="Aury J.M."/>
            <person name="Wincker P."/>
            <person name="Grigoriev I.V."/>
            <person name="Bonfante P."/>
            <person name="Martin F.M."/>
        </authorList>
    </citation>
    <scope>NUCLEOTIDE SEQUENCE [LARGE SCALE GENOMIC DNA]</scope>
    <source>
        <strain evidence="2 3">RN42</strain>
    </source>
</reference>
<dbReference type="Proteomes" id="UP000275078">
    <property type="component" value="Unassembled WGS sequence"/>
</dbReference>